<dbReference type="AlphaFoldDB" id="A0A1T5PAV8"/>
<name>A0A1T5PAV8_9BACT</name>
<dbReference type="InterPro" id="IPR050491">
    <property type="entry name" value="AmpC-like"/>
</dbReference>
<reference evidence="3 4" key="1">
    <citation type="submission" date="2017-02" db="EMBL/GenBank/DDBJ databases">
        <authorList>
            <person name="Peterson S.W."/>
        </authorList>
    </citation>
    <scope>NUCLEOTIDE SEQUENCE [LARGE SCALE GENOMIC DNA]</scope>
    <source>
        <strain evidence="3 4">DSM 18108</strain>
    </source>
</reference>
<dbReference type="RefSeq" id="WP_159454464.1">
    <property type="nucleotide sequence ID" value="NZ_FUZZ01000005.1"/>
</dbReference>
<dbReference type="PROSITE" id="PS51257">
    <property type="entry name" value="PROKAR_LIPOPROTEIN"/>
    <property type="match status" value="1"/>
</dbReference>
<feature type="signal peptide" evidence="1">
    <location>
        <begin position="1"/>
        <end position="20"/>
    </location>
</feature>
<keyword evidence="4" id="KW-1185">Reference proteome</keyword>
<gene>
    <name evidence="3" type="ORF">SAMN05660461_5768</name>
</gene>
<organism evidence="3 4">
    <name type="scientific">Chitinophaga ginsengisegetis</name>
    <dbReference type="NCBI Taxonomy" id="393003"/>
    <lineage>
        <taxon>Bacteria</taxon>
        <taxon>Pseudomonadati</taxon>
        <taxon>Bacteroidota</taxon>
        <taxon>Chitinophagia</taxon>
        <taxon>Chitinophagales</taxon>
        <taxon>Chitinophagaceae</taxon>
        <taxon>Chitinophaga</taxon>
    </lineage>
</organism>
<evidence type="ECO:0000313" key="3">
    <source>
        <dbReference type="EMBL" id="SKD09875.1"/>
    </source>
</evidence>
<dbReference type="InterPro" id="IPR001466">
    <property type="entry name" value="Beta-lactam-related"/>
</dbReference>
<evidence type="ECO:0000259" key="2">
    <source>
        <dbReference type="Pfam" id="PF00144"/>
    </source>
</evidence>
<dbReference type="Proteomes" id="UP000190166">
    <property type="component" value="Unassembled WGS sequence"/>
</dbReference>
<dbReference type="PANTHER" id="PTHR46825">
    <property type="entry name" value="D-ALANYL-D-ALANINE-CARBOXYPEPTIDASE/ENDOPEPTIDASE AMPH"/>
    <property type="match status" value="1"/>
</dbReference>
<sequence length="386" mass="43607">MVHRANFSFLIIALFLFACRASRPVPNNAPVTSRDAVWNAAAMTRLEKKLEYLREKYHIPGISAGVVNEQKLVWKKGFGYADLEKQTAPDENTVYQVASVTKTFGSIILMQQVQAGKVSLDDPIGKYGINLGARWGSDPRIKVRHLLTHTAMGSMFNSYKPGYVFRYNGSWYNELGKVIAQSSGHTFGELLMEQIIRPLSLKSTAPSTDDSVCFALTGYDKGTFMQRVAKPYDWKNKQLQPITFSYGFGPAAGIMSNVADLAVYSTAIDQKMFLADSTWEKVFTPYVTPKGKTIQYALGWYVKYYKGVKVMWHTGWWTGYSALFVKIPERDLTFIILANSQDLSRPFYHLVKPLPGIGMFNPFRRNLNKTLRASAFGEAFLDHFLE</sequence>
<dbReference type="EMBL" id="FUZZ01000005">
    <property type="protein sequence ID" value="SKD09875.1"/>
    <property type="molecule type" value="Genomic_DNA"/>
</dbReference>
<dbReference type="STRING" id="393003.SAMN05660461_5768"/>
<dbReference type="Gene3D" id="3.40.710.10">
    <property type="entry name" value="DD-peptidase/beta-lactamase superfamily"/>
    <property type="match status" value="2"/>
</dbReference>
<dbReference type="InterPro" id="IPR012338">
    <property type="entry name" value="Beta-lactam/transpept-like"/>
</dbReference>
<protein>
    <submittedName>
        <fullName evidence="3">CubicO group peptidase, beta-lactamase class C family</fullName>
    </submittedName>
</protein>
<keyword evidence="1" id="KW-0732">Signal</keyword>
<dbReference type="Pfam" id="PF00144">
    <property type="entry name" value="Beta-lactamase"/>
    <property type="match status" value="1"/>
</dbReference>
<evidence type="ECO:0000313" key="4">
    <source>
        <dbReference type="Proteomes" id="UP000190166"/>
    </source>
</evidence>
<feature type="chain" id="PRO_5013250779" evidence="1">
    <location>
        <begin position="21"/>
        <end position="386"/>
    </location>
</feature>
<dbReference type="PANTHER" id="PTHR46825:SF9">
    <property type="entry name" value="BETA-LACTAMASE-RELATED DOMAIN-CONTAINING PROTEIN"/>
    <property type="match status" value="1"/>
</dbReference>
<accession>A0A1T5PAV8</accession>
<feature type="domain" description="Beta-lactamase-related" evidence="2">
    <location>
        <begin position="47"/>
        <end position="342"/>
    </location>
</feature>
<evidence type="ECO:0000256" key="1">
    <source>
        <dbReference type="SAM" id="SignalP"/>
    </source>
</evidence>
<dbReference type="SUPFAM" id="SSF56601">
    <property type="entry name" value="beta-lactamase/transpeptidase-like"/>
    <property type="match status" value="1"/>
</dbReference>
<proteinExistence type="predicted"/>